<reference evidence="1 2" key="1">
    <citation type="submission" date="2016-10" db="EMBL/GenBank/DDBJ databases">
        <authorList>
            <person name="Varghese N."/>
            <person name="Submissions S."/>
        </authorList>
    </citation>
    <scope>NUCLEOTIDE SEQUENCE [LARGE SCALE GENOMIC DNA]</scope>
    <source>
        <strain evidence="1 2">DSM 17997</strain>
    </source>
</reference>
<dbReference type="EMBL" id="FNQC01000023">
    <property type="protein sequence ID" value="SDZ55062.1"/>
    <property type="molecule type" value="Genomic_DNA"/>
</dbReference>
<organism evidence="1 2">
    <name type="scientific">Rhodonellum ikkaensis</name>
    <dbReference type="NCBI Taxonomy" id="336829"/>
    <lineage>
        <taxon>Bacteria</taxon>
        <taxon>Pseudomonadati</taxon>
        <taxon>Bacteroidota</taxon>
        <taxon>Cytophagia</taxon>
        <taxon>Cytophagales</taxon>
        <taxon>Cytophagaceae</taxon>
        <taxon>Rhodonellum</taxon>
    </lineage>
</organism>
<accession>A0A1H3TY93</accession>
<protein>
    <submittedName>
        <fullName evidence="1">Uncharacterized protein</fullName>
    </submittedName>
</protein>
<evidence type="ECO:0000313" key="1">
    <source>
        <dbReference type="EMBL" id="SDZ55062.1"/>
    </source>
</evidence>
<gene>
    <name evidence="1" type="ORF">SAMN05444412_12311</name>
</gene>
<evidence type="ECO:0000313" key="2">
    <source>
        <dbReference type="Proteomes" id="UP000199663"/>
    </source>
</evidence>
<name>A0A1H3TY93_9BACT</name>
<sequence length="37" mass="4134">MNQKVAGAISPAVLPRRIVTVCDSESYILVYRQLKTL</sequence>
<dbReference type="Proteomes" id="UP000199663">
    <property type="component" value="Unassembled WGS sequence"/>
</dbReference>
<comment type="caution">
    <text evidence="1">The sequence shown here is derived from an EMBL/GenBank/DDBJ whole genome shotgun (WGS) entry which is preliminary data.</text>
</comment>
<keyword evidence="2" id="KW-1185">Reference proteome</keyword>
<proteinExistence type="predicted"/>